<protein>
    <submittedName>
        <fullName evidence="1">Uncharacterized protein</fullName>
    </submittedName>
</protein>
<name>A0A2J6RCF1_HYAVF</name>
<dbReference type="AlphaFoldDB" id="A0A2J6RCF1"/>
<sequence>MRNIGRGVGLYWPMSLSCLILMDSEEVSELIIRRHSAKINNRLLSSMRSEICENSPTIELQVTGADL</sequence>
<gene>
    <name evidence="1" type="ORF">L207DRAFT_515913</name>
</gene>
<accession>A0A2J6RCF1</accession>
<dbReference type="PROSITE" id="PS51257">
    <property type="entry name" value="PROKAR_LIPOPROTEIN"/>
    <property type="match status" value="1"/>
</dbReference>
<dbReference type="Proteomes" id="UP000235786">
    <property type="component" value="Unassembled WGS sequence"/>
</dbReference>
<keyword evidence="2" id="KW-1185">Reference proteome</keyword>
<reference evidence="1 2" key="1">
    <citation type="submission" date="2016-04" db="EMBL/GenBank/DDBJ databases">
        <title>A degradative enzymes factory behind the ericoid mycorrhizal symbiosis.</title>
        <authorList>
            <consortium name="DOE Joint Genome Institute"/>
            <person name="Martino E."/>
            <person name="Morin E."/>
            <person name="Grelet G."/>
            <person name="Kuo A."/>
            <person name="Kohler A."/>
            <person name="Daghino S."/>
            <person name="Barry K."/>
            <person name="Choi C."/>
            <person name="Cichocki N."/>
            <person name="Clum A."/>
            <person name="Copeland A."/>
            <person name="Hainaut M."/>
            <person name="Haridas S."/>
            <person name="Labutti K."/>
            <person name="Lindquist E."/>
            <person name="Lipzen A."/>
            <person name="Khouja H.-R."/>
            <person name="Murat C."/>
            <person name="Ohm R."/>
            <person name="Olson A."/>
            <person name="Spatafora J."/>
            <person name="Veneault-Fourrey C."/>
            <person name="Henrissat B."/>
            <person name="Grigoriev I."/>
            <person name="Martin F."/>
            <person name="Perotto S."/>
        </authorList>
    </citation>
    <scope>NUCLEOTIDE SEQUENCE [LARGE SCALE GENOMIC DNA]</scope>
    <source>
        <strain evidence="1 2">F</strain>
    </source>
</reference>
<organism evidence="1 2">
    <name type="scientific">Hyaloscypha variabilis (strain UAMH 11265 / GT02V1 / F)</name>
    <name type="common">Meliniomyces variabilis</name>
    <dbReference type="NCBI Taxonomy" id="1149755"/>
    <lineage>
        <taxon>Eukaryota</taxon>
        <taxon>Fungi</taxon>
        <taxon>Dikarya</taxon>
        <taxon>Ascomycota</taxon>
        <taxon>Pezizomycotina</taxon>
        <taxon>Leotiomycetes</taxon>
        <taxon>Helotiales</taxon>
        <taxon>Hyaloscyphaceae</taxon>
        <taxon>Hyaloscypha</taxon>
        <taxon>Hyaloscypha variabilis</taxon>
    </lineage>
</organism>
<dbReference type="EMBL" id="KZ613951">
    <property type="protein sequence ID" value="PMD36191.1"/>
    <property type="molecule type" value="Genomic_DNA"/>
</dbReference>
<evidence type="ECO:0000313" key="2">
    <source>
        <dbReference type="Proteomes" id="UP000235786"/>
    </source>
</evidence>
<proteinExistence type="predicted"/>
<evidence type="ECO:0000313" key="1">
    <source>
        <dbReference type="EMBL" id="PMD36191.1"/>
    </source>
</evidence>